<gene>
    <name evidence="1" type="ORF">GRI72_02175</name>
</gene>
<protein>
    <submittedName>
        <fullName evidence="1">Uncharacterized protein</fullName>
    </submittedName>
</protein>
<keyword evidence="2" id="KW-1185">Reference proteome</keyword>
<organism evidence="1 2">
    <name type="scientific">Pelagerythrobacter marinus</name>
    <dbReference type="NCBI Taxonomy" id="538382"/>
    <lineage>
        <taxon>Bacteria</taxon>
        <taxon>Pseudomonadati</taxon>
        <taxon>Pseudomonadota</taxon>
        <taxon>Alphaproteobacteria</taxon>
        <taxon>Sphingomonadales</taxon>
        <taxon>Erythrobacteraceae</taxon>
        <taxon>Pelagerythrobacter</taxon>
    </lineage>
</organism>
<evidence type="ECO:0000313" key="2">
    <source>
        <dbReference type="Proteomes" id="UP000444401"/>
    </source>
</evidence>
<dbReference type="Proteomes" id="UP000444401">
    <property type="component" value="Unassembled WGS sequence"/>
</dbReference>
<proteinExistence type="predicted"/>
<dbReference type="EMBL" id="WTYO01000001">
    <property type="protein sequence ID" value="MXO67638.1"/>
    <property type="molecule type" value="Genomic_DNA"/>
</dbReference>
<reference evidence="1 2" key="1">
    <citation type="submission" date="2019-12" db="EMBL/GenBank/DDBJ databases">
        <title>Genomic-based taxomic classification of the family Erythrobacteraceae.</title>
        <authorList>
            <person name="Xu L."/>
        </authorList>
    </citation>
    <scope>NUCLEOTIDE SEQUENCE [LARGE SCALE GENOMIC DNA]</scope>
    <source>
        <strain evidence="1 2">H32</strain>
    </source>
</reference>
<name>A0ABW9UTA8_9SPHN</name>
<dbReference type="InterPro" id="IPR029058">
    <property type="entry name" value="AB_hydrolase_fold"/>
</dbReference>
<evidence type="ECO:0000313" key="1">
    <source>
        <dbReference type="EMBL" id="MXO67638.1"/>
    </source>
</evidence>
<sequence>MTKPVVKTWPCPTAGGGTHDEIALAFRGGDTARVLVLPAFFDEANKLRRLTVEVMRRLADAGIATVLPDLPGCNESRQPLQAQTLDHWRQAARAAADHFEASHVLTVRAGALVAPPEMAGWNYAPVGGRQVLRSMLRARTIAAREAGIEETIGTLEEQGRSEGIELAGWTLGAAMFRALEEAAPAAETAQAKIAQDALEGGGLWLRAEPGESAAQADGIAAAVAGALGAA</sequence>
<dbReference type="SUPFAM" id="SSF53474">
    <property type="entry name" value="alpha/beta-Hydrolases"/>
    <property type="match status" value="1"/>
</dbReference>
<comment type="caution">
    <text evidence="1">The sequence shown here is derived from an EMBL/GenBank/DDBJ whole genome shotgun (WGS) entry which is preliminary data.</text>
</comment>
<dbReference type="Gene3D" id="3.40.50.1820">
    <property type="entry name" value="alpha/beta hydrolase"/>
    <property type="match status" value="1"/>
</dbReference>
<accession>A0ABW9UTA8</accession>